<gene>
    <name evidence="3" type="ORF">W97_04366</name>
</gene>
<protein>
    <recommendedName>
        <fullName evidence="2">Ribosomal protein bL31m N-terminal domain-containing protein</fullName>
    </recommendedName>
</protein>
<dbReference type="InterPro" id="IPR048874">
    <property type="entry name" value="Ribosomal_bL31m_N"/>
</dbReference>
<evidence type="ECO:0000256" key="1">
    <source>
        <dbReference type="SAM" id="MobiDB-lite"/>
    </source>
</evidence>
<organism evidence="3 4">
    <name type="scientific">Coniosporium apollinis (strain CBS 100218)</name>
    <name type="common">Rock-inhabiting black yeast</name>
    <dbReference type="NCBI Taxonomy" id="1168221"/>
    <lineage>
        <taxon>Eukaryota</taxon>
        <taxon>Fungi</taxon>
        <taxon>Dikarya</taxon>
        <taxon>Ascomycota</taxon>
        <taxon>Pezizomycotina</taxon>
        <taxon>Dothideomycetes</taxon>
        <taxon>Dothideomycetes incertae sedis</taxon>
        <taxon>Coniosporium</taxon>
    </lineage>
</organism>
<keyword evidence="4" id="KW-1185">Reference proteome</keyword>
<sequence length="175" mass="19257">MSLTLSTPARRITTLPSTIRPISHQQCRHASLIRRQKRPYTFTQLITLSDGSTFVHRTTSPIAVVKSNKDVKNSPLWNPSSQKLLNVEEDEAGRLRAFRARFGRGWDAETAAEQEEVREGEDAFPPEEAEDSLLDLISGYGQQAEAKGEAKGTRQEAPKAAGGKGTAKVSKSRVP</sequence>
<dbReference type="AlphaFoldDB" id="R7YTJ9"/>
<dbReference type="Gene3D" id="6.20.130.10">
    <property type="match status" value="1"/>
</dbReference>
<feature type="compositionally biased region" description="Basic and acidic residues" evidence="1">
    <location>
        <begin position="146"/>
        <end position="157"/>
    </location>
</feature>
<dbReference type="EMBL" id="JH767572">
    <property type="protein sequence ID" value="EON65129.1"/>
    <property type="molecule type" value="Genomic_DNA"/>
</dbReference>
<dbReference type="HOGENOM" id="CLU_109501_1_1_1"/>
<reference evidence="4" key="1">
    <citation type="submission" date="2012-06" db="EMBL/GenBank/DDBJ databases">
        <title>The genome sequence of Coniosporium apollinis CBS 100218.</title>
        <authorList>
            <consortium name="The Broad Institute Genome Sequencing Platform"/>
            <person name="Cuomo C."/>
            <person name="Gorbushina A."/>
            <person name="Noack S."/>
            <person name="Walker B."/>
            <person name="Young S.K."/>
            <person name="Zeng Q."/>
            <person name="Gargeya S."/>
            <person name="Fitzgerald M."/>
            <person name="Haas B."/>
            <person name="Abouelleil A."/>
            <person name="Alvarado L."/>
            <person name="Arachchi H.M."/>
            <person name="Berlin A.M."/>
            <person name="Chapman S.B."/>
            <person name="Goldberg J."/>
            <person name="Griggs A."/>
            <person name="Gujja S."/>
            <person name="Hansen M."/>
            <person name="Howarth C."/>
            <person name="Imamovic A."/>
            <person name="Larimer J."/>
            <person name="McCowan C."/>
            <person name="Montmayeur A."/>
            <person name="Murphy C."/>
            <person name="Neiman D."/>
            <person name="Pearson M."/>
            <person name="Priest M."/>
            <person name="Roberts A."/>
            <person name="Saif S."/>
            <person name="Shea T."/>
            <person name="Sisk P."/>
            <person name="Sykes S."/>
            <person name="Wortman J."/>
            <person name="Nusbaum C."/>
            <person name="Birren B."/>
        </authorList>
    </citation>
    <scope>NUCLEOTIDE SEQUENCE [LARGE SCALE GENOMIC DNA]</scope>
    <source>
        <strain evidence="4">CBS 100218</strain>
    </source>
</reference>
<dbReference type="STRING" id="1168221.R7YTJ9"/>
<proteinExistence type="predicted"/>
<feature type="domain" description="Ribosomal protein bL31m N-terminal" evidence="2">
    <location>
        <begin position="37"/>
        <end position="80"/>
    </location>
</feature>
<dbReference type="OrthoDB" id="5587740at2759"/>
<feature type="region of interest" description="Disordered" evidence="1">
    <location>
        <begin position="138"/>
        <end position="175"/>
    </location>
</feature>
<dbReference type="GO" id="GO:0032543">
    <property type="term" value="P:mitochondrial translation"/>
    <property type="evidence" value="ECO:0007669"/>
    <property type="project" value="InterPro"/>
</dbReference>
<accession>R7YTJ9</accession>
<evidence type="ECO:0000313" key="4">
    <source>
        <dbReference type="Proteomes" id="UP000016924"/>
    </source>
</evidence>
<evidence type="ECO:0000259" key="2">
    <source>
        <dbReference type="Pfam" id="PF21492"/>
    </source>
</evidence>
<evidence type="ECO:0000313" key="3">
    <source>
        <dbReference type="EMBL" id="EON65129.1"/>
    </source>
</evidence>
<dbReference type="GO" id="GO:0005762">
    <property type="term" value="C:mitochondrial large ribosomal subunit"/>
    <property type="evidence" value="ECO:0007669"/>
    <property type="project" value="InterPro"/>
</dbReference>
<dbReference type="RefSeq" id="XP_007780446.1">
    <property type="nucleotide sequence ID" value="XM_007782256.1"/>
</dbReference>
<dbReference type="Proteomes" id="UP000016924">
    <property type="component" value="Unassembled WGS sequence"/>
</dbReference>
<dbReference type="GeneID" id="19901677"/>
<dbReference type="Pfam" id="PF21492">
    <property type="entry name" value="bL31_N"/>
    <property type="match status" value="1"/>
</dbReference>
<name>R7YTJ9_CONA1</name>
<dbReference type="InterPro" id="IPR034600">
    <property type="entry name" value="Ribosomal_bL31m"/>
</dbReference>
<dbReference type="PANTHER" id="PTHR28174">
    <property type="entry name" value="54S RIBOSOMAL PROTEIN L36, MITOCHONDRIAL"/>
    <property type="match status" value="1"/>
</dbReference>
<dbReference type="eggNOG" id="ENOG502RZ6E">
    <property type="taxonomic scope" value="Eukaryota"/>
</dbReference>
<dbReference type="OMA" id="MSMHLPL"/>
<dbReference type="PANTHER" id="PTHR28174:SF1">
    <property type="entry name" value="LARGE RIBOSOMAL SUBUNIT PROTEIN BL31M"/>
    <property type="match status" value="1"/>
</dbReference>
<dbReference type="GO" id="GO:0003735">
    <property type="term" value="F:structural constituent of ribosome"/>
    <property type="evidence" value="ECO:0007669"/>
    <property type="project" value="InterPro"/>
</dbReference>